<sequence>MTLTKLNWMDGSNTLLAPTCTINGDHQGYLRRPAFLQLVGQSPPIVDGMVPEKSTMTGEMYARYQQQDLDPTEGKR</sequence>
<organism evidence="1 2">
    <name type="scientific">Phytophthora pseudosyringae</name>
    <dbReference type="NCBI Taxonomy" id="221518"/>
    <lineage>
        <taxon>Eukaryota</taxon>
        <taxon>Sar</taxon>
        <taxon>Stramenopiles</taxon>
        <taxon>Oomycota</taxon>
        <taxon>Peronosporomycetes</taxon>
        <taxon>Peronosporales</taxon>
        <taxon>Peronosporaceae</taxon>
        <taxon>Phytophthora</taxon>
    </lineage>
</organism>
<proteinExistence type="predicted"/>
<dbReference type="EMBL" id="JAGDFM010000049">
    <property type="protein sequence ID" value="KAG7389124.1"/>
    <property type="molecule type" value="Genomic_DNA"/>
</dbReference>
<accession>A0A8T1WA73</accession>
<reference evidence="1" key="1">
    <citation type="submission" date="2021-02" db="EMBL/GenBank/DDBJ databases">
        <authorList>
            <person name="Palmer J.M."/>
        </authorList>
    </citation>
    <scope>NUCLEOTIDE SEQUENCE</scope>
    <source>
        <strain evidence="1">SCRP734</strain>
    </source>
</reference>
<keyword evidence="2" id="KW-1185">Reference proteome</keyword>
<comment type="caution">
    <text evidence="1">The sequence shown here is derived from an EMBL/GenBank/DDBJ whole genome shotgun (WGS) entry which is preliminary data.</text>
</comment>
<dbReference type="Proteomes" id="UP000694044">
    <property type="component" value="Unassembled WGS sequence"/>
</dbReference>
<dbReference type="AlphaFoldDB" id="A0A8T1WA73"/>
<protein>
    <submittedName>
        <fullName evidence="1">Uncharacterized protein</fullName>
    </submittedName>
</protein>
<name>A0A8T1WA73_9STRA</name>
<gene>
    <name evidence="1" type="ORF">PHYPSEUDO_011102</name>
</gene>
<evidence type="ECO:0000313" key="1">
    <source>
        <dbReference type="EMBL" id="KAG7389124.1"/>
    </source>
</evidence>
<evidence type="ECO:0000313" key="2">
    <source>
        <dbReference type="Proteomes" id="UP000694044"/>
    </source>
</evidence>